<gene>
    <name evidence="9" type="ORF">CCAP1982_LOCUS12427</name>
</gene>
<accession>A0A811UZ75</accession>
<keyword evidence="3" id="KW-0677">Repeat</keyword>
<evidence type="ECO:0000256" key="6">
    <source>
        <dbReference type="ARBA" id="ARBA00023242"/>
    </source>
</evidence>
<dbReference type="FunFam" id="3.30.160.60:FF:000018">
    <property type="entry name" value="Krueppel-like factor 15"/>
    <property type="match status" value="1"/>
</dbReference>
<dbReference type="GO" id="GO:0005634">
    <property type="term" value="C:nucleus"/>
    <property type="evidence" value="ECO:0007669"/>
    <property type="project" value="UniProtKB-SubCell"/>
</dbReference>
<dbReference type="PROSITE" id="PS50157">
    <property type="entry name" value="ZINC_FINGER_C2H2_2"/>
    <property type="match status" value="2"/>
</dbReference>
<dbReference type="GO" id="GO:0000978">
    <property type="term" value="F:RNA polymerase II cis-regulatory region sequence-specific DNA binding"/>
    <property type="evidence" value="ECO:0007669"/>
    <property type="project" value="TreeGrafter"/>
</dbReference>
<dbReference type="Gene3D" id="3.30.160.60">
    <property type="entry name" value="Classic Zinc Finger"/>
    <property type="match status" value="2"/>
</dbReference>
<comment type="subcellular location">
    <subcellularLocation>
        <location evidence="1">Nucleus</location>
    </subcellularLocation>
</comment>
<dbReference type="FunFam" id="3.30.160.60:FF:002052">
    <property type="entry name" value="Krueppel factor 7"/>
    <property type="match status" value="1"/>
</dbReference>
<keyword evidence="10" id="KW-1185">Reference proteome</keyword>
<evidence type="ECO:0000256" key="1">
    <source>
        <dbReference type="ARBA" id="ARBA00004123"/>
    </source>
</evidence>
<feature type="domain" description="C2H2-type" evidence="8">
    <location>
        <begin position="46"/>
        <end position="75"/>
    </location>
</feature>
<dbReference type="PROSITE" id="PS00028">
    <property type="entry name" value="ZINC_FINGER_C2H2_1"/>
    <property type="match status" value="2"/>
</dbReference>
<dbReference type="SUPFAM" id="SSF57667">
    <property type="entry name" value="beta-beta-alpha zinc fingers"/>
    <property type="match status" value="1"/>
</dbReference>
<dbReference type="EMBL" id="CAJHJT010000034">
    <property type="protein sequence ID" value="CAD7004004.1"/>
    <property type="molecule type" value="Genomic_DNA"/>
</dbReference>
<evidence type="ECO:0000256" key="3">
    <source>
        <dbReference type="ARBA" id="ARBA00022737"/>
    </source>
</evidence>
<dbReference type="OrthoDB" id="4748970at2759"/>
<evidence type="ECO:0000256" key="5">
    <source>
        <dbReference type="ARBA" id="ARBA00022833"/>
    </source>
</evidence>
<evidence type="ECO:0000256" key="4">
    <source>
        <dbReference type="ARBA" id="ARBA00022771"/>
    </source>
</evidence>
<comment type="caution">
    <text evidence="9">The sequence shown here is derived from an EMBL/GenBank/DDBJ whole genome shotgun (WGS) entry which is preliminary data.</text>
</comment>
<dbReference type="GO" id="GO:0008270">
    <property type="term" value="F:zinc ion binding"/>
    <property type="evidence" value="ECO:0007669"/>
    <property type="project" value="UniProtKB-KW"/>
</dbReference>
<name>A0A811UZ75_CERCA</name>
<dbReference type="PANTHER" id="PTHR23235:SF166">
    <property type="entry name" value="DENDRITIC ARBOR REDUCTION PROTEIN 1"/>
    <property type="match status" value="1"/>
</dbReference>
<evidence type="ECO:0000256" key="7">
    <source>
        <dbReference type="PROSITE-ProRule" id="PRU00042"/>
    </source>
</evidence>
<dbReference type="InterPro" id="IPR036236">
    <property type="entry name" value="Znf_C2H2_sf"/>
</dbReference>
<evidence type="ECO:0000259" key="8">
    <source>
        <dbReference type="PROSITE" id="PS50157"/>
    </source>
</evidence>
<sequence>MQNYDNFGVIAGKKAANGTSSGSRIDIGIASSNNDTRAINNREKPYTCQWPECEWRFARSDELTRHYRKHTGAKPFKCVVCERSFARSDHLALHMKRHLPKNK</sequence>
<dbReference type="AlphaFoldDB" id="A0A811UZ75"/>
<evidence type="ECO:0000313" key="10">
    <source>
        <dbReference type="Proteomes" id="UP000606786"/>
    </source>
</evidence>
<keyword evidence="6" id="KW-0539">Nucleus</keyword>
<dbReference type="Proteomes" id="UP000606786">
    <property type="component" value="Unassembled WGS sequence"/>
</dbReference>
<dbReference type="SMART" id="SM00355">
    <property type="entry name" value="ZnF_C2H2"/>
    <property type="match status" value="2"/>
</dbReference>
<keyword evidence="4 7" id="KW-0863">Zinc-finger</keyword>
<keyword evidence="5" id="KW-0862">Zinc</keyword>
<dbReference type="GO" id="GO:0000981">
    <property type="term" value="F:DNA-binding transcription factor activity, RNA polymerase II-specific"/>
    <property type="evidence" value="ECO:0007669"/>
    <property type="project" value="TreeGrafter"/>
</dbReference>
<reference evidence="9" key="1">
    <citation type="submission" date="2020-11" db="EMBL/GenBank/DDBJ databases">
        <authorList>
            <person name="Whitehead M."/>
        </authorList>
    </citation>
    <scope>NUCLEOTIDE SEQUENCE</scope>
    <source>
        <strain evidence="9">EGII</strain>
    </source>
</reference>
<proteinExistence type="predicted"/>
<dbReference type="PANTHER" id="PTHR23235">
    <property type="entry name" value="KRUEPPEL-LIKE TRANSCRIPTION FACTOR"/>
    <property type="match status" value="1"/>
</dbReference>
<organism evidence="9 10">
    <name type="scientific">Ceratitis capitata</name>
    <name type="common">Mediterranean fruit fly</name>
    <name type="synonym">Tephritis capitata</name>
    <dbReference type="NCBI Taxonomy" id="7213"/>
    <lineage>
        <taxon>Eukaryota</taxon>
        <taxon>Metazoa</taxon>
        <taxon>Ecdysozoa</taxon>
        <taxon>Arthropoda</taxon>
        <taxon>Hexapoda</taxon>
        <taxon>Insecta</taxon>
        <taxon>Pterygota</taxon>
        <taxon>Neoptera</taxon>
        <taxon>Endopterygota</taxon>
        <taxon>Diptera</taxon>
        <taxon>Brachycera</taxon>
        <taxon>Muscomorpha</taxon>
        <taxon>Tephritoidea</taxon>
        <taxon>Tephritidae</taxon>
        <taxon>Ceratitis</taxon>
        <taxon>Ceratitis</taxon>
    </lineage>
</organism>
<evidence type="ECO:0000313" key="9">
    <source>
        <dbReference type="EMBL" id="CAD7004004.1"/>
    </source>
</evidence>
<feature type="domain" description="C2H2-type" evidence="8">
    <location>
        <begin position="76"/>
        <end position="103"/>
    </location>
</feature>
<dbReference type="InterPro" id="IPR013087">
    <property type="entry name" value="Znf_C2H2_type"/>
</dbReference>
<protein>
    <submittedName>
        <fullName evidence="9">(Mediterranean fruit fly) hypothetical protein</fullName>
    </submittedName>
</protein>
<evidence type="ECO:0000256" key="2">
    <source>
        <dbReference type="ARBA" id="ARBA00022723"/>
    </source>
</evidence>
<dbReference type="Pfam" id="PF00096">
    <property type="entry name" value="zf-C2H2"/>
    <property type="match status" value="2"/>
</dbReference>
<keyword evidence="2" id="KW-0479">Metal-binding</keyword>